<reference evidence="2 3" key="1">
    <citation type="submission" date="2019-04" db="EMBL/GenBank/DDBJ databases">
        <title>Microbes associate with the intestines of laboratory mice.</title>
        <authorList>
            <person name="Navarre W."/>
            <person name="Wong E."/>
            <person name="Huang K."/>
            <person name="Tropini C."/>
            <person name="Ng K."/>
            <person name="Yu B."/>
        </authorList>
    </citation>
    <scope>NUCLEOTIDE SEQUENCE [LARGE SCALE GENOMIC DNA]</scope>
    <source>
        <strain evidence="2 3">NM50_B9-20</strain>
    </source>
</reference>
<sequence length="136" mass="16220">MKRYIENKNFIPREYVTQKKSKERKDSKILILLLLILNFLLLPKSINKIKNYLSKNDSVEVISYDVEMKNSKQEEISNVLDYINEDINTFNYSNNSGTIETEDKNTIFYIEEETDFKINTIRKVNDKTYLVEVVYE</sequence>
<dbReference type="Proteomes" id="UP000306888">
    <property type="component" value="Unassembled WGS sequence"/>
</dbReference>
<comment type="caution">
    <text evidence="2">The sequence shown here is derived from an EMBL/GenBank/DDBJ whole genome shotgun (WGS) entry which is preliminary data.</text>
</comment>
<proteinExistence type="predicted"/>
<organism evidence="2 3">
    <name type="scientific">Clostridium sartagoforme</name>
    <dbReference type="NCBI Taxonomy" id="84031"/>
    <lineage>
        <taxon>Bacteria</taxon>
        <taxon>Bacillati</taxon>
        <taxon>Bacillota</taxon>
        <taxon>Clostridia</taxon>
        <taxon>Eubacteriales</taxon>
        <taxon>Clostridiaceae</taxon>
        <taxon>Clostridium</taxon>
    </lineage>
</organism>
<dbReference type="AlphaFoldDB" id="A0A4S2DR44"/>
<evidence type="ECO:0000313" key="3">
    <source>
        <dbReference type="Proteomes" id="UP000306888"/>
    </source>
</evidence>
<name>A0A4S2DR44_9CLOT</name>
<keyword evidence="1" id="KW-0812">Transmembrane</keyword>
<evidence type="ECO:0000256" key="1">
    <source>
        <dbReference type="SAM" id="Phobius"/>
    </source>
</evidence>
<dbReference type="RefSeq" id="WP_136005479.1">
    <property type="nucleotide sequence ID" value="NZ_SRYR01000001.1"/>
</dbReference>
<gene>
    <name evidence="2" type="ORF">E5347_05950</name>
</gene>
<keyword evidence="3" id="KW-1185">Reference proteome</keyword>
<dbReference type="EMBL" id="SRYR01000001">
    <property type="protein sequence ID" value="TGY44352.1"/>
    <property type="molecule type" value="Genomic_DNA"/>
</dbReference>
<dbReference type="OrthoDB" id="1918104at2"/>
<keyword evidence="1" id="KW-1133">Transmembrane helix</keyword>
<accession>A0A4S2DR44</accession>
<feature type="transmembrane region" description="Helical" evidence="1">
    <location>
        <begin position="29"/>
        <end position="46"/>
    </location>
</feature>
<protein>
    <submittedName>
        <fullName evidence="2">Uncharacterized protein</fullName>
    </submittedName>
</protein>
<evidence type="ECO:0000313" key="2">
    <source>
        <dbReference type="EMBL" id="TGY44352.1"/>
    </source>
</evidence>
<keyword evidence="1" id="KW-0472">Membrane</keyword>